<evidence type="ECO:0000256" key="7">
    <source>
        <dbReference type="ARBA" id="ARBA00022827"/>
    </source>
</evidence>
<dbReference type="EMBL" id="JAVALS010000001">
    <property type="protein sequence ID" value="MDP5225972.1"/>
    <property type="molecule type" value="Genomic_DNA"/>
</dbReference>
<dbReference type="SUPFAM" id="SSF143631">
    <property type="entry name" value="ApbE-like"/>
    <property type="match status" value="1"/>
</dbReference>
<evidence type="ECO:0000256" key="9">
    <source>
        <dbReference type="ARBA" id="ARBA00031306"/>
    </source>
</evidence>
<proteinExistence type="predicted"/>
<keyword evidence="6" id="KW-0479">Metal-binding</keyword>
<dbReference type="RefSeq" id="WP_305995005.1">
    <property type="nucleotide sequence ID" value="NZ_JAVALS010000001.1"/>
</dbReference>
<comment type="caution">
    <text evidence="11">The sequence shown here is derived from an EMBL/GenBank/DDBJ whole genome shotgun (WGS) entry which is preliminary data.</text>
</comment>
<keyword evidence="7" id="KW-0274">FAD</keyword>
<evidence type="ECO:0000256" key="4">
    <source>
        <dbReference type="ARBA" id="ARBA00022630"/>
    </source>
</evidence>
<evidence type="ECO:0000256" key="5">
    <source>
        <dbReference type="ARBA" id="ARBA00022679"/>
    </source>
</evidence>
<accession>A0ABT9IK53</accession>
<reference evidence="11 12" key="1">
    <citation type="submission" date="2023-08" db="EMBL/GenBank/DDBJ databases">
        <title>Arthrobacter horti sp. nov., isolated from forest soil.</title>
        <authorList>
            <person name="Park M."/>
        </authorList>
    </citation>
    <scope>NUCLEOTIDE SEQUENCE [LARGE SCALE GENOMIC DNA]</scope>
    <source>
        <strain evidence="11 12">YJM1</strain>
    </source>
</reference>
<evidence type="ECO:0000256" key="2">
    <source>
        <dbReference type="ARBA" id="ARBA00011955"/>
    </source>
</evidence>
<evidence type="ECO:0000256" key="10">
    <source>
        <dbReference type="ARBA" id="ARBA00048540"/>
    </source>
</evidence>
<dbReference type="InterPro" id="IPR003374">
    <property type="entry name" value="ApbE-like_sf"/>
</dbReference>
<dbReference type="GO" id="GO:0016740">
    <property type="term" value="F:transferase activity"/>
    <property type="evidence" value="ECO:0007669"/>
    <property type="project" value="UniProtKB-KW"/>
</dbReference>
<evidence type="ECO:0000256" key="6">
    <source>
        <dbReference type="ARBA" id="ARBA00022723"/>
    </source>
</evidence>
<dbReference type="Pfam" id="PF02424">
    <property type="entry name" value="ApbE"/>
    <property type="match status" value="2"/>
</dbReference>
<gene>
    <name evidence="11" type="ORF">Q9R02_02270</name>
</gene>
<dbReference type="Gene3D" id="3.10.520.10">
    <property type="entry name" value="ApbE-like domains"/>
    <property type="match status" value="2"/>
</dbReference>
<name>A0ABT9IK53_9MICC</name>
<keyword evidence="12" id="KW-1185">Reference proteome</keyword>
<keyword evidence="8" id="KW-0460">Magnesium</keyword>
<keyword evidence="4" id="KW-0285">Flavoprotein</keyword>
<evidence type="ECO:0000313" key="12">
    <source>
        <dbReference type="Proteomes" id="UP001232725"/>
    </source>
</evidence>
<dbReference type="Proteomes" id="UP001232725">
    <property type="component" value="Unassembled WGS sequence"/>
</dbReference>
<comment type="cofactor">
    <cofactor evidence="1">
        <name>Mg(2+)</name>
        <dbReference type="ChEBI" id="CHEBI:18420"/>
    </cofactor>
</comment>
<evidence type="ECO:0000313" key="11">
    <source>
        <dbReference type="EMBL" id="MDP5225972.1"/>
    </source>
</evidence>
<keyword evidence="5 11" id="KW-0808">Transferase</keyword>
<sequence>MARLVFTSMGTVISVLRPGPELPASLERAVREEFTSRDARFSSYRADSELSRVARGDLSSLTAGPEFRATLHRALGWEEATAGAFSVRSPDGILDLAGIVKAEAIEGAGNILKQTGLHDWLLNAGGDVLVGGHNYGAPWKVGIVDPEDRSKVLAGIELLPGQRALATSGVSERGSHIWSASGRTPFSQVSVLAPDIVTADVLATAIMAGGHRTLEAACSRWDIDALCVTVTGELLTTPRLRLQLQVKPTHDGALPTSA</sequence>
<dbReference type="PANTHER" id="PTHR30040">
    <property type="entry name" value="THIAMINE BIOSYNTHESIS LIPOPROTEIN APBE"/>
    <property type="match status" value="1"/>
</dbReference>
<evidence type="ECO:0000256" key="8">
    <source>
        <dbReference type="ARBA" id="ARBA00022842"/>
    </source>
</evidence>
<dbReference type="EC" id="2.7.1.180" evidence="2"/>
<evidence type="ECO:0000256" key="1">
    <source>
        <dbReference type="ARBA" id="ARBA00001946"/>
    </source>
</evidence>
<evidence type="ECO:0000256" key="3">
    <source>
        <dbReference type="ARBA" id="ARBA00016337"/>
    </source>
</evidence>
<dbReference type="PANTHER" id="PTHR30040:SF2">
    <property type="entry name" value="FAD:PROTEIN FMN TRANSFERASE"/>
    <property type="match status" value="1"/>
</dbReference>
<protein>
    <recommendedName>
        <fullName evidence="3">FAD:protein FMN transferase</fullName>
        <ecNumber evidence="2">2.7.1.180</ecNumber>
    </recommendedName>
    <alternativeName>
        <fullName evidence="9">Flavin transferase</fullName>
    </alternativeName>
</protein>
<organism evidence="11 12">
    <name type="scientific">Arthrobacter horti</name>
    <dbReference type="NCBI Taxonomy" id="3068273"/>
    <lineage>
        <taxon>Bacteria</taxon>
        <taxon>Bacillati</taxon>
        <taxon>Actinomycetota</taxon>
        <taxon>Actinomycetes</taxon>
        <taxon>Micrococcales</taxon>
        <taxon>Micrococcaceae</taxon>
        <taxon>Arthrobacter</taxon>
    </lineage>
</organism>
<dbReference type="InterPro" id="IPR024932">
    <property type="entry name" value="ApbE"/>
</dbReference>
<comment type="catalytic activity">
    <reaction evidence="10">
        <text>L-threonyl-[protein] + FAD = FMN-L-threonyl-[protein] + AMP + H(+)</text>
        <dbReference type="Rhea" id="RHEA:36847"/>
        <dbReference type="Rhea" id="RHEA-COMP:11060"/>
        <dbReference type="Rhea" id="RHEA-COMP:11061"/>
        <dbReference type="ChEBI" id="CHEBI:15378"/>
        <dbReference type="ChEBI" id="CHEBI:30013"/>
        <dbReference type="ChEBI" id="CHEBI:57692"/>
        <dbReference type="ChEBI" id="CHEBI:74257"/>
        <dbReference type="ChEBI" id="CHEBI:456215"/>
        <dbReference type="EC" id="2.7.1.180"/>
    </reaction>
</comment>